<dbReference type="RefSeq" id="WP_116284839.1">
    <property type="nucleotide sequence ID" value="NZ_NBXA01000058.1"/>
</dbReference>
<dbReference type="EMBL" id="NBXA01000058">
    <property type="protein sequence ID" value="RFA06663.1"/>
    <property type="molecule type" value="Genomic_DNA"/>
</dbReference>
<dbReference type="InterPro" id="IPR054353">
    <property type="entry name" value="IstA-like_C"/>
</dbReference>
<feature type="domain" description="Transposase for insertion sequence element IS21-like C-terminal" evidence="2">
    <location>
        <begin position="28"/>
        <end position="92"/>
    </location>
</feature>
<evidence type="ECO:0000256" key="1">
    <source>
        <dbReference type="SAM" id="MobiDB-lite"/>
    </source>
</evidence>
<feature type="region of interest" description="Disordered" evidence="1">
    <location>
        <begin position="193"/>
        <end position="214"/>
    </location>
</feature>
<dbReference type="AlphaFoldDB" id="A0A3E0VAV9"/>
<comment type="caution">
    <text evidence="3">The sequence shown here is derived from an EMBL/GenBank/DDBJ whole genome shotgun (WGS) entry which is preliminary data.</text>
</comment>
<dbReference type="Proteomes" id="UP000256709">
    <property type="component" value="Unassembled WGS sequence"/>
</dbReference>
<dbReference type="OrthoDB" id="2065409at2"/>
<protein>
    <recommendedName>
        <fullName evidence="2">Transposase for insertion sequence element IS21-like C-terminal domain-containing protein</fullName>
    </recommendedName>
</protein>
<reference evidence="3 4" key="1">
    <citation type="submission" date="2017-04" db="EMBL/GenBank/DDBJ databases">
        <title>Comparative genome analysis of Subtercola boreus.</title>
        <authorList>
            <person name="Cho Y.-J."/>
            <person name="Cho A."/>
            <person name="Kim O.-S."/>
            <person name="Lee J.-I."/>
        </authorList>
    </citation>
    <scope>NUCLEOTIDE SEQUENCE [LARGE SCALE GENOMIC DNA]</scope>
    <source>
        <strain evidence="3 4">P27444</strain>
    </source>
</reference>
<name>A0A3E0VAV9_9MICO</name>
<feature type="compositionally biased region" description="Basic and acidic residues" evidence="1">
    <location>
        <begin position="195"/>
        <end position="204"/>
    </location>
</feature>
<dbReference type="Pfam" id="PF22483">
    <property type="entry name" value="Mu-transpos_C_2"/>
    <property type="match status" value="1"/>
</dbReference>
<evidence type="ECO:0000313" key="4">
    <source>
        <dbReference type="Proteomes" id="UP000256709"/>
    </source>
</evidence>
<evidence type="ECO:0000259" key="2">
    <source>
        <dbReference type="Pfam" id="PF22483"/>
    </source>
</evidence>
<organism evidence="3 4">
    <name type="scientific">Subtercola boreus</name>
    <dbReference type="NCBI Taxonomy" id="120213"/>
    <lineage>
        <taxon>Bacteria</taxon>
        <taxon>Bacillati</taxon>
        <taxon>Actinomycetota</taxon>
        <taxon>Actinomycetes</taxon>
        <taxon>Micrococcales</taxon>
        <taxon>Microbacteriaceae</taxon>
        <taxon>Subtercola</taxon>
    </lineage>
</organism>
<accession>A0A3E0VAV9</accession>
<evidence type="ECO:0000313" key="3">
    <source>
        <dbReference type="EMBL" id="RFA06663.1"/>
    </source>
</evidence>
<sequence>MTTELWADPDGSRLSVFLAEEKPLMHPLPAAPFEISTWAYKRKVNKNAHVVWARNFYSVPFSHIGASVDLRITEAMLEVYRGDERLTSHLLLPATTANQYQTNDADLPEGRSFQAWDRARIKEWAARIGPATVTVVGKIFEAASIEEAGYDPALAVLRLSRRFSPARVEAACALALRGPIRSPRYAHLRPILDTGQDKTGHAPDEPEGDGGGYVRGGAYYAGGAR</sequence>
<proteinExistence type="predicted"/>
<gene>
    <name evidence="3" type="ORF">B7R21_19050</name>
</gene>